<proteinExistence type="predicted"/>
<dbReference type="GO" id="GO:0004497">
    <property type="term" value="F:monooxygenase activity"/>
    <property type="evidence" value="ECO:0007669"/>
    <property type="project" value="TreeGrafter"/>
</dbReference>
<protein>
    <submittedName>
        <fullName evidence="2">NAD(P)/FAD-dependent oxidoreductase</fullName>
    </submittedName>
</protein>
<dbReference type="SUPFAM" id="SSF51905">
    <property type="entry name" value="FAD/NAD(P)-binding domain"/>
    <property type="match status" value="2"/>
</dbReference>
<accession>A0A4S8QBY1</accession>
<name>A0A4S8QBY1_9ACTN</name>
<dbReference type="Proteomes" id="UP000308760">
    <property type="component" value="Unassembled WGS sequence"/>
</dbReference>
<evidence type="ECO:0000313" key="2">
    <source>
        <dbReference type="EMBL" id="THV41790.1"/>
    </source>
</evidence>
<dbReference type="PANTHER" id="PTHR43539:SF78">
    <property type="entry name" value="FLAVIN-CONTAINING MONOOXYGENASE"/>
    <property type="match status" value="1"/>
</dbReference>
<reference evidence="2 3" key="2">
    <citation type="submission" date="2019-05" db="EMBL/GenBank/DDBJ databases">
        <title>Glycomyces buryatensis sp. nov.</title>
        <authorList>
            <person name="Nikitina E."/>
        </authorList>
    </citation>
    <scope>NUCLEOTIDE SEQUENCE [LARGE SCALE GENOMIC DNA]</scope>
    <source>
        <strain evidence="2 3">18</strain>
    </source>
</reference>
<dbReference type="InterPro" id="IPR036188">
    <property type="entry name" value="FAD/NAD-bd_sf"/>
</dbReference>
<dbReference type="AlphaFoldDB" id="A0A4S8QBY1"/>
<sequence>MEMEREVEVVVIGAGQAGLAAAYHLRRHFEPGTDFVVLDHSPHAGGAWQFRWPTLTFKTVNGVYQLPGMSVPEPDPRTPVSGVISDYFAEYERHFDLRVQRPVSVRSVRSRQDGRLEVATDRGTWIARALINATGTWYRPFWPRYPGQETFAGRQLHTAQYRGPWEFEGQRVAVVGGGISAVQHLLEIHPYAEATHWFTRRPPLWRDGEFNPDRGREAVAMVEDRVRRGLRPRSVISVTGIPLSPEIQAAREAGILAANPVFDRIEPAGPVTEDGSIMPVDVIFWATGFRASLDHLAPLALRGSGGGIVMDGTRVAADPRVHLVGYGPSASTIGANRAGRAAVREIRALLTEEAPAPRAVIRG</sequence>
<keyword evidence="3" id="KW-1185">Reference proteome</keyword>
<dbReference type="PRINTS" id="PR00469">
    <property type="entry name" value="PNDRDTASEII"/>
</dbReference>
<organism evidence="2 3">
    <name type="scientific">Glycomyces buryatensis</name>
    <dbReference type="NCBI Taxonomy" id="2570927"/>
    <lineage>
        <taxon>Bacteria</taxon>
        <taxon>Bacillati</taxon>
        <taxon>Actinomycetota</taxon>
        <taxon>Actinomycetes</taxon>
        <taxon>Glycomycetales</taxon>
        <taxon>Glycomycetaceae</taxon>
        <taxon>Glycomyces</taxon>
    </lineage>
</organism>
<dbReference type="InterPro" id="IPR050982">
    <property type="entry name" value="Auxin_biosynth/cation_transpt"/>
</dbReference>
<gene>
    <name evidence="2" type="ORF">FAB82_10290</name>
</gene>
<comment type="caution">
    <text evidence="2">The sequence shown here is derived from an EMBL/GenBank/DDBJ whole genome shotgun (WGS) entry which is preliminary data.</text>
</comment>
<dbReference type="PANTHER" id="PTHR43539">
    <property type="entry name" value="FLAVIN-BINDING MONOOXYGENASE-LIKE PROTEIN (AFU_ORTHOLOGUE AFUA_4G09220)"/>
    <property type="match status" value="1"/>
</dbReference>
<dbReference type="Gene3D" id="3.50.50.60">
    <property type="entry name" value="FAD/NAD(P)-binding domain"/>
    <property type="match status" value="1"/>
</dbReference>
<keyword evidence="1" id="KW-0560">Oxidoreductase</keyword>
<dbReference type="PRINTS" id="PR00368">
    <property type="entry name" value="FADPNR"/>
</dbReference>
<evidence type="ECO:0000256" key="1">
    <source>
        <dbReference type="ARBA" id="ARBA00023002"/>
    </source>
</evidence>
<dbReference type="GO" id="GO:0050660">
    <property type="term" value="F:flavin adenine dinucleotide binding"/>
    <property type="evidence" value="ECO:0007669"/>
    <property type="project" value="TreeGrafter"/>
</dbReference>
<dbReference type="EMBL" id="STGY01000041">
    <property type="protein sequence ID" value="THV41790.1"/>
    <property type="molecule type" value="Genomic_DNA"/>
</dbReference>
<dbReference type="Pfam" id="PF13738">
    <property type="entry name" value="Pyr_redox_3"/>
    <property type="match status" value="1"/>
</dbReference>
<evidence type="ECO:0000313" key="3">
    <source>
        <dbReference type="Proteomes" id="UP000308760"/>
    </source>
</evidence>
<dbReference type="OrthoDB" id="178899at2"/>
<reference evidence="3" key="1">
    <citation type="submission" date="2019-04" db="EMBL/GenBank/DDBJ databases">
        <title>Nocardioides xinjiangensis sp. nov.</title>
        <authorList>
            <person name="Liu S."/>
        </authorList>
    </citation>
    <scope>NUCLEOTIDE SEQUENCE [LARGE SCALE GENOMIC DNA]</scope>
    <source>
        <strain evidence="3">18</strain>
    </source>
</reference>